<keyword evidence="4" id="KW-0238">DNA-binding</keyword>
<evidence type="ECO:0000256" key="2">
    <source>
        <dbReference type="ARBA" id="ARBA00009437"/>
    </source>
</evidence>
<dbReference type="SUPFAM" id="SSF46785">
    <property type="entry name" value="Winged helix' DNA-binding domain"/>
    <property type="match status" value="1"/>
</dbReference>
<evidence type="ECO:0000256" key="4">
    <source>
        <dbReference type="ARBA" id="ARBA00023125"/>
    </source>
</evidence>
<evidence type="ECO:0000256" key="6">
    <source>
        <dbReference type="SAM" id="MobiDB-lite"/>
    </source>
</evidence>
<dbReference type="InterPro" id="IPR005119">
    <property type="entry name" value="LysR_subst-bd"/>
</dbReference>
<dbReference type="RefSeq" id="WP_137484141.1">
    <property type="nucleotide sequence ID" value="NZ_SZZP01000058.1"/>
</dbReference>
<dbReference type="CDD" id="cd05466">
    <property type="entry name" value="PBP2_LTTR_substrate"/>
    <property type="match status" value="1"/>
</dbReference>
<protein>
    <submittedName>
        <fullName evidence="8">LysR family transcriptional regulator</fullName>
    </submittedName>
</protein>
<dbReference type="AlphaFoldDB" id="A0A4U6RB53"/>
<dbReference type="Gene3D" id="3.40.190.290">
    <property type="match status" value="1"/>
</dbReference>
<dbReference type="InterPro" id="IPR036390">
    <property type="entry name" value="WH_DNA-bd_sf"/>
</dbReference>
<name>A0A4U6RB53_BRAEL</name>
<dbReference type="Pfam" id="PF03466">
    <property type="entry name" value="LysR_substrate"/>
    <property type="match status" value="1"/>
</dbReference>
<proteinExistence type="inferred from homology"/>
<dbReference type="InterPro" id="IPR050950">
    <property type="entry name" value="HTH-type_LysR_regulators"/>
</dbReference>
<dbReference type="FunFam" id="1.10.10.10:FF:000001">
    <property type="entry name" value="LysR family transcriptional regulator"/>
    <property type="match status" value="1"/>
</dbReference>
<evidence type="ECO:0000313" key="9">
    <source>
        <dbReference type="Proteomes" id="UP000305095"/>
    </source>
</evidence>
<sequence length="332" mass="36884">MKLRQALTFLTVAELGTISKAALRLRVAQPSLSRQIIGLEQELGLRLFDRVGRRLLLTGQGEQLIAGCRLLLNSASSLKEQAQLLRQGNTGVLRVAGSPQHIESVLSQFLRRYAERYPKVEVKIREGTGSEILTMLERGEIHLGQNLLHAVKLNEQHFGSLPLGSVELLAVCHPSMPLGPNRTIEVADLAAFPLLLLDSGFGFRRAFDAASRMAGLKPTITFESRNPHTLLALAEAGHGVAIVPSQLQCRRYELRIVGLTHRRRVLQEPLTISWDKRRPLPRFAADYCVMLAAHMRETFPITRPTEPPLASTKRSSRFRANSTTRQTKSVGS</sequence>
<comment type="similarity">
    <text evidence="2">Belongs to the LysR transcriptional regulatory family.</text>
</comment>
<dbReference type="PRINTS" id="PR00039">
    <property type="entry name" value="HTHLYSR"/>
</dbReference>
<evidence type="ECO:0000256" key="3">
    <source>
        <dbReference type="ARBA" id="ARBA00023015"/>
    </source>
</evidence>
<comment type="caution">
    <text evidence="8">The sequence shown here is derived from an EMBL/GenBank/DDBJ whole genome shotgun (WGS) entry which is preliminary data.</text>
</comment>
<reference evidence="8 9" key="1">
    <citation type="submission" date="2019-05" db="EMBL/GenBank/DDBJ databases">
        <title>Draft Genome of Bradyrhizobium elkanii strain SEMIA 938, Used in Commercial Inoculants for Lupinus spp. in Brazil.</title>
        <authorList>
            <person name="Hungria M."/>
            <person name="Delamuta J.R.M."/>
            <person name="Ribeiro R.A."/>
            <person name="Nogueira M.A."/>
        </authorList>
    </citation>
    <scope>NUCLEOTIDE SEQUENCE [LARGE SCALE GENOMIC DNA]</scope>
    <source>
        <strain evidence="8 9">Semia 938</strain>
    </source>
</reference>
<evidence type="ECO:0000259" key="7">
    <source>
        <dbReference type="PROSITE" id="PS50931"/>
    </source>
</evidence>
<dbReference type="SUPFAM" id="SSF53850">
    <property type="entry name" value="Periplasmic binding protein-like II"/>
    <property type="match status" value="1"/>
</dbReference>
<dbReference type="InterPro" id="IPR036388">
    <property type="entry name" value="WH-like_DNA-bd_sf"/>
</dbReference>
<organism evidence="8 9">
    <name type="scientific">Bradyrhizobium elkanii</name>
    <dbReference type="NCBI Taxonomy" id="29448"/>
    <lineage>
        <taxon>Bacteria</taxon>
        <taxon>Pseudomonadati</taxon>
        <taxon>Pseudomonadota</taxon>
        <taxon>Alphaproteobacteria</taxon>
        <taxon>Hyphomicrobiales</taxon>
        <taxon>Nitrobacteraceae</taxon>
        <taxon>Bradyrhizobium</taxon>
    </lineage>
</organism>
<dbReference type="Pfam" id="PF00126">
    <property type="entry name" value="HTH_1"/>
    <property type="match status" value="1"/>
</dbReference>
<keyword evidence="5" id="KW-0804">Transcription</keyword>
<evidence type="ECO:0000313" key="8">
    <source>
        <dbReference type="EMBL" id="TKV70891.1"/>
    </source>
</evidence>
<dbReference type="Proteomes" id="UP000305095">
    <property type="component" value="Unassembled WGS sequence"/>
</dbReference>
<evidence type="ECO:0000256" key="1">
    <source>
        <dbReference type="ARBA" id="ARBA00003502"/>
    </source>
</evidence>
<evidence type="ECO:0000256" key="5">
    <source>
        <dbReference type="ARBA" id="ARBA00023163"/>
    </source>
</evidence>
<dbReference type="GO" id="GO:0003677">
    <property type="term" value="F:DNA binding"/>
    <property type="evidence" value="ECO:0007669"/>
    <property type="project" value="UniProtKB-KW"/>
</dbReference>
<feature type="compositionally biased region" description="Polar residues" evidence="6">
    <location>
        <begin position="318"/>
        <end position="332"/>
    </location>
</feature>
<feature type="domain" description="HTH lysR-type" evidence="7">
    <location>
        <begin position="1"/>
        <end position="58"/>
    </location>
</feature>
<keyword evidence="3" id="KW-0805">Transcription regulation</keyword>
<dbReference type="PROSITE" id="PS50931">
    <property type="entry name" value="HTH_LYSR"/>
    <property type="match status" value="1"/>
</dbReference>
<comment type="function">
    <text evidence="1">NodD regulates the expression of the nodABCFE genes which encode other nodulation proteins. NodD is also a negative regulator of its own expression. Binds flavonoids as inducers.</text>
</comment>
<dbReference type="InterPro" id="IPR000847">
    <property type="entry name" value="LysR_HTH_N"/>
</dbReference>
<accession>A0A4U6RB53</accession>
<dbReference type="Gene3D" id="1.10.10.10">
    <property type="entry name" value="Winged helix-like DNA-binding domain superfamily/Winged helix DNA-binding domain"/>
    <property type="match status" value="1"/>
</dbReference>
<dbReference type="GO" id="GO:0003700">
    <property type="term" value="F:DNA-binding transcription factor activity"/>
    <property type="evidence" value="ECO:0007669"/>
    <property type="project" value="InterPro"/>
</dbReference>
<dbReference type="PANTHER" id="PTHR30419">
    <property type="entry name" value="HTH-TYPE TRANSCRIPTIONAL REGULATOR YBHD"/>
    <property type="match status" value="1"/>
</dbReference>
<feature type="region of interest" description="Disordered" evidence="6">
    <location>
        <begin position="301"/>
        <end position="332"/>
    </location>
</feature>
<gene>
    <name evidence="8" type="ORF">FDV58_41055</name>
</gene>
<dbReference type="EMBL" id="SZZP01000058">
    <property type="protein sequence ID" value="TKV70891.1"/>
    <property type="molecule type" value="Genomic_DNA"/>
</dbReference>
<dbReference type="GO" id="GO:0005829">
    <property type="term" value="C:cytosol"/>
    <property type="evidence" value="ECO:0007669"/>
    <property type="project" value="TreeGrafter"/>
</dbReference>